<dbReference type="PANTHER" id="PTHR33254">
    <property type="entry name" value="4-HYDROXY-4-METHYL-2-OXOGLUTARATE ALDOLASE 3-RELATED"/>
    <property type="match status" value="1"/>
</dbReference>
<evidence type="ECO:0000256" key="12">
    <source>
        <dbReference type="ARBA" id="ARBA00047973"/>
    </source>
</evidence>
<dbReference type="Pfam" id="PF03737">
    <property type="entry name" value="RraA-like"/>
    <property type="match status" value="1"/>
</dbReference>
<dbReference type="Gene3D" id="3.50.30.40">
    <property type="entry name" value="Ribonuclease E inhibitor RraA/RraA-like"/>
    <property type="match status" value="1"/>
</dbReference>
<evidence type="ECO:0000256" key="2">
    <source>
        <dbReference type="ARBA" id="ARBA00001968"/>
    </source>
</evidence>
<sequence length="222" mass="23906">MTEDKLVKQLSNLDSCAISDALDALNVNGVATGMRQITVQKKIVGRVVTVKLVPKTQEQTSNRHLGTAAIEAASNGDVIVVEHFSDKVAGWGGNLAIAASLKGISGVIIDGACRDVDEMKSIDFPVYARSSVPTTARGRLIEQSFNEKINIEGIDVFPNDLVLADASGIVFLPCSKAEMIIEEAKKIMEKEERMATAIRSGLPVSSVMGQNYETMLQKKLNN</sequence>
<dbReference type="CDD" id="cd16841">
    <property type="entry name" value="RraA_family"/>
    <property type="match status" value="1"/>
</dbReference>
<dbReference type="RefSeq" id="WP_338449873.1">
    <property type="nucleotide sequence ID" value="NZ_CP137640.1"/>
</dbReference>
<dbReference type="InterPro" id="IPR036704">
    <property type="entry name" value="RraA/RraA-like_sf"/>
</dbReference>
<dbReference type="EC" id="4.1.3.17" evidence="5"/>
<comment type="cofactor">
    <cofactor evidence="2">
        <name>a divalent metal cation</name>
        <dbReference type="ChEBI" id="CHEBI:60240"/>
    </cofactor>
</comment>
<dbReference type="PANTHER" id="PTHR33254:SF4">
    <property type="entry name" value="4-HYDROXY-4-METHYL-2-OXOGLUTARATE ALDOLASE 3-RELATED"/>
    <property type="match status" value="1"/>
</dbReference>
<dbReference type="EMBL" id="CP137640">
    <property type="protein sequence ID" value="WVX80943.1"/>
    <property type="molecule type" value="Genomic_DNA"/>
</dbReference>
<comment type="similarity">
    <text evidence="3">Belongs to the class II aldolase/RraA-like family.</text>
</comment>
<dbReference type="Proteomes" id="UP001357223">
    <property type="component" value="Chromosome"/>
</dbReference>
<comment type="subunit">
    <text evidence="4">Homotrimer.</text>
</comment>
<evidence type="ECO:0000256" key="10">
    <source>
        <dbReference type="ARBA" id="ARBA00030169"/>
    </source>
</evidence>
<dbReference type="EC" id="4.1.1.112" evidence="6"/>
<comment type="catalytic activity">
    <reaction evidence="12">
        <text>oxaloacetate + H(+) = pyruvate + CO2</text>
        <dbReference type="Rhea" id="RHEA:15641"/>
        <dbReference type="ChEBI" id="CHEBI:15361"/>
        <dbReference type="ChEBI" id="CHEBI:15378"/>
        <dbReference type="ChEBI" id="CHEBI:16452"/>
        <dbReference type="ChEBI" id="CHEBI:16526"/>
        <dbReference type="EC" id="4.1.1.112"/>
    </reaction>
</comment>
<evidence type="ECO:0000256" key="6">
    <source>
        <dbReference type="ARBA" id="ARBA00012947"/>
    </source>
</evidence>
<evidence type="ECO:0000256" key="1">
    <source>
        <dbReference type="ARBA" id="ARBA00001342"/>
    </source>
</evidence>
<evidence type="ECO:0000256" key="8">
    <source>
        <dbReference type="ARBA" id="ARBA00025046"/>
    </source>
</evidence>
<keyword evidence="14" id="KW-1185">Reference proteome</keyword>
<name>A0ABZ2CGM1_9BACI</name>
<evidence type="ECO:0000313" key="14">
    <source>
        <dbReference type="Proteomes" id="UP001357223"/>
    </source>
</evidence>
<evidence type="ECO:0000313" key="13">
    <source>
        <dbReference type="EMBL" id="WVX80943.1"/>
    </source>
</evidence>
<evidence type="ECO:0000256" key="5">
    <source>
        <dbReference type="ARBA" id="ARBA00012213"/>
    </source>
</evidence>
<evidence type="ECO:0000256" key="3">
    <source>
        <dbReference type="ARBA" id="ARBA00008621"/>
    </source>
</evidence>
<evidence type="ECO:0000256" key="4">
    <source>
        <dbReference type="ARBA" id="ARBA00011233"/>
    </source>
</evidence>
<organism evidence="13 14">
    <name type="scientific">Niallia oryzisoli</name>
    <dbReference type="NCBI Taxonomy" id="1737571"/>
    <lineage>
        <taxon>Bacteria</taxon>
        <taxon>Bacillati</taxon>
        <taxon>Bacillota</taxon>
        <taxon>Bacilli</taxon>
        <taxon>Bacillales</taxon>
        <taxon>Bacillaceae</taxon>
        <taxon>Niallia</taxon>
    </lineage>
</organism>
<dbReference type="InterPro" id="IPR005493">
    <property type="entry name" value="RraA/RraA-like"/>
</dbReference>
<gene>
    <name evidence="13" type="ORF">R4Z09_27625</name>
</gene>
<comment type="function">
    <text evidence="8">Catalyzes the aldol cleavage of 4-hydroxy-4-methyl-2-oxoglutarate (HMG) into 2 molecules of pyruvate. Also contains a secondary oxaloacetate (OAA) decarboxylase activity due to the common pyruvate enolate transition state formed following C-C bond cleavage in the retro-aldol and decarboxylation reactions.</text>
</comment>
<protein>
    <recommendedName>
        <fullName evidence="7">Putative 4-hydroxy-4-methyl-2-oxoglutarate aldolase</fullName>
        <ecNumber evidence="6">4.1.1.112</ecNumber>
        <ecNumber evidence="5">4.1.3.17</ecNumber>
    </recommendedName>
    <alternativeName>
        <fullName evidence="11">Oxaloacetate decarboxylase</fullName>
    </alternativeName>
    <alternativeName>
        <fullName evidence="9">Regulator of ribonuclease activity homolog</fullName>
    </alternativeName>
    <alternativeName>
        <fullName evidence="10">RraA-like protein</fullName>
    </alternativeName>
</protein>
<evidence type="ECO:0000256" key="11">
    <source>
        <dbReference type="ARBA" id="ARBA00032305"/>
    </source>
</evidence>
<evidence type="ECO:0000256" key="7">
    <source>
        <dbReference type="ARBA" id="ARBA00016549"/>
    </source>
</evidence>
<evidence type="ECO:0000256" key="9">
    <source>
        <dbReference type="ARBA" id="ARBA00029596"/>
    </source>
</evidence>
<comment type="catalytic activity">
    <reaction evidence="1">
        <text>4-hydroxy-4-methyl-2-oxoglutarate = 2 pyruvate</text>
        <dbReference type="Rhea" id="RHEA:22748"/>
        <dbReference type="ChEBI" id="CHEBI:15361"/>
        <dbReference type="ChEBI" id="CHEBI:58276"/>
        <dbReference type="EC" id="4.1.3.17"/>
    </reaction>
</comment>
<dbReference type="SUPFAM" id="SSF89562">
    <property type="entry name" value="RraA-like"/>
    <property type="match status" value="1"/>
</dbReference>
<reference evidence="13 14" key="1">
    <citation type="submission" date="2023-10" db="EMBL/GenBank/DDBJ databases">
        <title>Niallia locisalis sp.nov. isolated from a salt pond sample.</title>
        <authorList>
            <person name="Li X.-J."/>
            <person name="Dong L."/>
        </authorList>
    </citation>
    <scope>NUCLEOTIDE SEQUENCE [LARGE SCALE GENOMIC DNA]</scope>
    <source>
        <strain evidence="13 14">DSM 29761</strain>
    </source>
</reference>
<accession>A0ABZ2CGM1</accession>
<proteinExistence type="inferred from homology"/>